<comment type="caution">
    <text evidence="12">The sequence shown here is derived from an EMBL/GenBank/DDBJ whole genome shotgun (WGS) entry which is preliminary data.</text>
</comment>
<feature type="domain" description="Histidine kinase/HSP90-like ATPase" evidence="11">
    <location>
        <begin position="361"/>
        <end position="465"/>
    </location>
</feature>
<dbReference type="AlphaFoldDB" id="A0AA41QCG0"/>
<dbReference type="Gene3D" id="1.20.5.1930">
    <property type="match status" value="1"/>
</dbReference>
<keyword evidence="7" id="KW-0067">ATP-binding</keyword>
<dbReference type="InterPro" id="IPR036890">
    <property type="entry name" value="HATPase_C_sf"/>
</dbReference>
<evidence type="ECO:0000313" key="12">
    <source>
        <dbReference type="EMBL" id="MCF4120581.1"/>
    </source>
</evidence>
<keyword evidence="6 12" id="KW-0418">Kinase</keyword>
<organism evidence="12 13">
    <name type="scientific">Antribacter soli</name>
    <dbReference type="NCBI Taxonomy" id="2910976"/>
    <lineage>
        <taxon>Bacteria</taxon>
        <taxon>Bacillati</taxon>
        <taxon>Actinomycetota</taxon>
        <taxon>Actinomycetes</taxon>
        <taxon>Micrococcales</taxon>
        <taxon>Promicromonosporaceae</taxon>
        <taxon>Antribacter</taxon>
    </lineage>
</organism>
<keyword evidence="10" id="KW-0472">Membrane</keyword>
<evidence type="ECO:0000256" key="2">
    <source>
        <dbReference type="ARBA" id="ARBA00012438"/>
    </source>
</evidence>
<feature type="transmembrane region" description="Helical" evidence="10">
    <location>
        <begin position="116"/>
        <end position="134"/>
    </location>
</feature>
<feature type="transmembrane region" description="Helical" evidence="10">
    <location>
        <begin position="70"/>
        <end position="86"/>
    </location>
</feature>
<evidence type="ECO:0000256" key="7">
    <source>
        <dbReference type="ARBA" id="ARBA00022840"/>
    </source>
</evidence>
<dbReference type="SMART" id="SM00387">
    <property type="entry name" value="HATPase_c"/>
    <property type="match status" value="1"/>
</dbReference>
<dbReference type="Gene3D" id="3.30.565.10">
    <property type="entry name" value="Histidine kinase-like ATPase, C-terminal domain"/>
    <property type="match status" value="1"/>
</dbReference>
<protein>
    <recommendedName>
        <fullName evidence="2">histidine kinase</fullName>
        <ecNumber evidence="2">2.7.13.3</ecNumber>
    </recommendedName>
</protein>
<dbReference type="EMBL" id="JAKGSG010000022">
    <property type="protein sequence ID" value="MCF4120581.1"/>
    <property type="molecule type" value="Genomic_DNA"/>
</dbReference>
<evidence type="ECO:0000256" key="4">
    <source>
        <dbReference type="ARBA" id="ARBA00022679"/>
    </source>
</evidence>
<evidence type="ECO:0000256" key="10">
    <source>
        <dbReference type="SAM" id="Phobius"/>
    </source>
</evidence>
<dbReference type="CDD" id="cd16917">
    <property type="entry name" value="HATPase_UhpB-NarQ-NarX-like"/>
    <property type="match status" value="1"/>
</dbReference>
<dbReference type="GO" id="GO:0016020">
    <property type="term" value="C:membrane"/>
    <property type="evidence" value="ECO:0007669"/>
    <property type="project" value="InterPro"/>
</dbReference>
<dbReference type="GO" id="GO:0046983">
    <property type="term" value="F:protein dimerization activity"/>
    <property type="evidence" value="ECO:0007669"/>
    <property type="project" value="InterPro"/>
</dbReference>
<dbReference type="InterPro" id="IPR011712">
    <property type="entry name" value="Sig_transdc_His_kin_sub3_dim/P"/>
</dbReference>
<dbReference type="Pfam" id="PF23539">
    <property type="entry name" value="DUF7134"/>
    <property type="match status" value="1"/>
</dbReference>
<keyword evidence="13" id="KW-1185">Reference proteome</keyword>
<keyword evidence="5" id="KW-0547">Nucleotide-binding</keyword>
<name>A0AA41QCG0_9MICO</name>
<dbReference type="SUPFAM" id="SSF55874">
    <property type="entry name" value="ATPase domain of HSP90 chaperone/DNA topoisomerase II/histidine kinase"/>
    <property type="match status" value="1"/>
</dbReference>
<dbReference type="EC" id="2.7.13.3" evidence="2"/>
<evidence type="ECO:0000256" key="1">
    <source>
        <dbReference type="ARBA" id="ARBA00000085"/>
    </source>
</evidence>
<evidence type="ECO:0000256" key="8">
    <source>
        <dbReference type="ARBA" id="ARBA00023012"/>
    </source>
</evidence>
<sequence length="468" mass="50675">MRHSTEQRPRDLAARAAEWFGVDSGWERVPADPRAAYRNDIYLAVFFTAVAVLAAELARSFGQFEDVDQPAWLLYLLSGVAGVSLAWRRRRPLLTVCLVYAQFLAVGLTVPMVTALAPLQVLYFVALYTAVAWARDRRAMLLVAGLVVLAMLAWLAWQLAVGSGIDDWLDEVGTGDRRPGLLPPVTAYVISMWLVNLAYFSGAVVAGQLMWHAARRREQLAEQAATIERQAEELQRQAVVAERLRIARELHDVVAHHVSVIGIQAAAARRVLTRDPAAATAPLATIEGASRDAVTQMRSLLGTLRDVDRGLAGGRASAQVDHRAPEPGLAEITGLADEPGVDVTYRLVEDPAGASAEVPETVGLSLYRTTQEALANVRRHSTARGASVVVRVERRPGAVPGDPRFRHGFAEVEVLDDGRSRPGTSGTGLGMLGIRERVAAHGGVAEIGPRATGGYRVRVRLPLPEECL</sequence>
<dbReference type="Proteomes" id="UP001165405">
    <property type="component" value="Unassembled WGS sequence"/>
</dbReference>
<comment type="catalytic activity">
    <reaction evidence="1">
        <text>ATP + protein L-histidine = ADP + protein N-phospho-L-histidine.</text>
        <dbReference type="EC" id="2.7.13.3"/>
    </reaction>
</comment>
<feature type="coiled-coil region" evidence="9">
    <location>
        <begin position="217"/>
        <end position="244"/>
    </location>
</feature>
<keyword evidence="8" id="KW-0902">Two-component regulatory system</keyword>
<evidence type="ECO:0000259" key="11">
    <source>
        <dbReference type="SMART" id="SM00387"/>
    </source>
</evidence>
<dbReference type="InterPro" id="IPR055558">
    <property type="entry name" value="DUF7134"/>
</dbReference>
<keyword evidence="4" id="KW-0808">Transferase</keyword>
<feature type="transmembrane region" description="Helical" evidence="10">
    <location>
        <begin position="185"/>
        <end position="207"/>
    </location>
</feature>
<accession>A0AA41QCG0</accession>
<keyword evidence="9" id="KW-0175">Coiled coil</keyword>
<keyword evidence="3" id="KW-0597">Phosphoprotein</keyword>
<dbReference type="Pfam" id="PF07730">
    <property type="entry name" value="HisKA_3"/>
    <property type="match status" value="1"/>
</dbReference>
<gene>
    <name evidence="12" type="ORF">L1785_06295</name>
</gene>
<evidence type="ECO:0000256" key="3">
    <source>
        <dbReference type="ARBA" id="ARBA00022553"/>
    </source>
</evidence>
<dbReference type="InterPro" id="IPR050482">
    <property type="entry name" value="Sensor_HK_TwoCompSys"/>
</dbReference>
<evidence type="ECO:0000256" key="6">
    <source>
        <dbReference type="ARBA" id="ARBA00022777"/>
    </source>
</evidence>
<keyword evidence="10" id="KW-1133">Transmembrane helix</keyword>
<dbReference type="PANTHER" id="PTHR24421:SF10">
    <property type="entry name" value="NITRATE_NITRITE SENSOR PROTEIN NARQ"/>
    <property type="match status" value="1"/>
</dbReference>
<feature type="transmembrane region" description="Helical" evidence="10">
    <location>
        <begin position="41"/>
        <end position="58"/>
    </location>
</feature>
<dbReference type="InterPro" id="IPR003594">
    <property type="entry name" value="HATPase_dom"/>
</dbReference>
<dbReference type="GO" id="GO:0005524">
    <property type="term" value="F:ATP binding"/>
    <property type="evidence" value="ECO:0007669"/>
    <property type="project" value="UniProtKB-KW"/>
</dbReference>
<feature type="transmembrane region" description="Helical" evidence="10">
    <location>
        <begin position="141"/>
        <end position="165"/>
    </location>
</feature>
<reference evidence="12" key="1">
    <citation type="submission" date="2022-01" db="EMBL/GenBank/DDBJ databases">
        <title>Antribacter sp. nov., isolated from Guizhou of China.</title>
        <authorList>
            <person name="Chengliang C."/>
            <person name="Ya Z."/>
        </authorList>
    </citation>
    <scope>NUCLEOTIDE SEQUENCE</scope>
    <source>
        <strain evidence="12">KLBMP 9083</strain>
    </source>
</reference>
<dbReference type="PANTHER" id="PTHR24421">
    <property type="entry name" value="NITRATE/NITRITE SENSOR PROTEIN NARX-RELATED"/>
    <property type="match status" value="1"/>
</dbReference>
<dbReference type="RefSeq" id="WP_236088351.1">
    <property type="nucleotide sequence ID" value="NZ_JAKGSG010000022.1"/>
</dbReference>
<dbReference type="Pfam" id="PF02518">
    <property type="entry name" value="HATPase_c"/>
    <property type="match status" value="1"/>
</dbReference>
<proteinExistence type="predicted"/>
<evidence type="ECO:0000313" key="13">
    <source>
        <dbReference type="Proteomes" id="UP001165405"/>
    </source>
</evidence>
<evidence type="ECO:0000256" key="5">
    <source>
        <dbReference type="ARBA" id="ARBA00022741"/>
    </source>
</evidence>
<keyword evidence="10" id="KW-0812">Transmembrane</keyword>
<feature type="transmembrane region" description="Helical" evidence="10">
    <location>
        <begin position="93"/>
        <end position="110"/>
    </location>
</feature>
<evidence type="ECO:0000256" key="9">
    <source>
        <dbReference type="SAM" id="Coils"/>
    </source>
</evidence>
<dbReference type="GO" id="GO:0000155">
    <property type="term" value="F:phosphorelay sensor kinase activity"/>
    <property type="evidence" value="ECO:0007669"/>
    <property type="project" value="InterPro"/>
</dbReference>